<keyword evidence="1" id="KW-0812">Transmembrane</keyword>
<comment type="caution">
    <text evidence="2">The sequence shown here is derived from an EMBL/GenBank/DDBJ whole genome shotgun (WGS) entry which is preliminary data.</text>
</comment>
<dbReference type="Proteomes" id="UP001595722">
    <property type="component" value="Unassembled WGS sequence"/>
</dbReference>
<evidence type="ECO:0000256" key="1">
    <source>
        <dbReference type="SAM" id="Phobius"/>
    </source>
</evidence>
<sequence>MMTASMFGELLNTFWWMFPVPLVITIMTTPWFRDVSLRLLAKLSGQTRDVVADNKQEKGGC</sequence>
<dbReference type="RefSeq" id="WP_376865438.1">
    <property type="nucleotide sequence ID" value="NZ_JBHRYB010000005.1"/>
</dbReference>
<feature type="transmembrane region" description="Helical" evidence="1">
    <location>
        <begin position="14"/>
        <end position="32"/>
    </location>
</feature>
<proteinExistence type="predicted"/>
<keyword evidence="3" id="KW-1185">Reference proteome</keyword>
<evidence type="ECO:0000313" key="3">
    <source>
        <dbReference type="Proteomes" id="UP001595722"/>
    </source>
</evidence>
<accession>A0ABV7VS45</accession>
<reference evidence="3" key="1">
    <citation type="journal article" date="2019" name="Int. J. Syst. Evol. Microbiol.">
        <title>The Global Catalogue of Microorganisms (GCM) 10K type strain sequencing project: providing services to taxonomists for standard genome sequencing and annotation.</title>
        <authorList>
            <consortium name="The Broad Institute Genomics Platform"/>
            <consortium name="The Broad Institute Genome Sequencing Center for Infectious Disease"/>
            <person name="Wu L."/>
            <person name="Ma J."/>
        </authorList>
    </citation>
    <scope>NUCLEOTIDE SEQUENCE [LARGE SCALE GENOMIC DNA]</scope>
    <source>
        <strain evidence="3">KCTC 42424</strain>
    </source>
</reference>
<keyword evidence="1" id="KW-1133">Transmembrane helix</keyword>
<protein>
    <submittedName>
        <fullName evidence="2">Uncharacterized protein</fullName>
    </submittedName>
</protein>
<organism evidence="2 3">
    <name type="scientific">Bacterioplanoides pacificum</name>
    <dbReference type="NCBI Taxonomy" id="1171596"/>
    <lineage>
        <taxon>Bacteria</taxon>
        <taxon>Pseudomonadati</taxon>
        <taxon>Pseudomonadota</taxon>
        <taxon>Gammaproteobacteria</taxon>
        <taxon>Oceanospirillales</taxon>
        <taxon>Oceanospirillaceae</taxon>
        <taxon>Bacterioplanoides</taxon>
    </lineage>
</organism>
<gene>
    <name evidence="2" type="ORF">ACFOMG_06140</name>
</gene>
<keyword evidence="1" id="KW-0472">Membrane</keyword>
<name>A0ABV7VS45_9GAMM</name>
<dbReference type="EMBL" id="JBHRYB010000005">
    <property type="protein sequence ID" value="MFC3679687.1"/>
    <property type="molecule type" value="Genomic_DNA"/>
</dbReference>
<evidence type="ECO:0000313" key="2">
    <source>
        <dbReference type="EMBL" id="MFC3679687.1"/>
    </source>
</evidence>